<dbReference type="InterPro" id="IPR009080">
    <property type="entry name" value="tRNAsynth_Ia_anticodon-bd"/>
</dbReference>
<evidence type="ECO:0000256" key="6">
    <source>
        <dbReference type="ARBA" id="ARBA00048359"/>
    </source>
</evidence>
<sequence length="173" mass="20539">DGSKMSKRKKNYPDPMGVIDKYGSDALRLYLINSPVVRADTLKFQEKGVKDIIKDVFLPWLNAYRFLIQNIQQYEKDNGVKFMYDESKLGVSNNIMDRWILSFVQSLVVFFEKEMSAYRLYTVVPRLVTFIDQLTNWYVRSNRKRIKGEFGKEDSYMAMQTLFNVIYTMNRMM</sequence>
<dbReference type="GO" id="GO:0004822">
    <property type="term" value="F:isoleucine-tRNA ligase activity"/>
    <property type="evidence" value="ECO:0007669"/>
    <property type="project" value="UniProtKB-EC"/>
</dbReference>
<evidence type="ECO:0000256" key="5">
    <source>
        <dbReference type="ARBA" id="ARBA00023146"/>
    </source>
</evidence>
<dbReference type="EMBL" id="CACRXK020029012">
    <property type="protein sequence ID" value="CAB4041840.1"/>
    <property type="molecule type" value="Genomic_DNA"/>
</dbReference>
<comment type="caution">
    <text evidence="7">The sequence shown here is derived from an EMBL/GenBank/DDBJ whole genome shotgun (WGS) entry which is preliminary data.</text>
</comment>
<name>A0A6S7KIC7_PARCT</name>
<keyword evidence="2" id="KW-0547">Nucleotide-binding</keyword>
<dbReference type="SUPFAM" id="SSF47323">
    <property type="entry name" value="Anticodon-binding domain of a subclass of class I aminoacyl-tRNA synthetases"/>
    <property type="match status" value="1"/>
</dbReference>
<organism evidence="7 8">
    <name type="scientific">Paramuricea clavata</name>
    <name type="common">Red gorgonian</name>
    <name type="synonym">Violescent sea-whip</name>
    <dbReference type="NCBI Taxonomy" id="317549"/>
    <lineage>
        <taxon>Eukaryota</taxon>
        <taxon>Metazoa</taxon>
        <taxon>Cnidaria</taxon>
        <taxon>Anthozoa</taxon>
        <taxon>Octocorallia</taxon>
        <taxon>Malacalcyonacea</taxon>
        <taxon>Plexauridae</taxon>
        <taxon>Paramuricea</taxon>
    </lineage>
</organism>
<dbReference type="PANTHER" id="PTHR42780">
    <property type="entry name" value="SOLEUCYL-TRNA SYNTHETASE"/>
    <property type="match status" value="1"/>
</dbReference>
<dbReference type="InterPro" id="IPR023586">
    <property type="entry name" value="Ile-tRNA-ligase_type2"/>
</dbReference>
<evidence type="ECO:0000256" key="4">
    <source>
        <dbReference type="ARBA" id="ARBA00022917"/>
    </source>
</evidence>
<dbReference type="InterPro" id="IPR002300">
    <property type="entry name" value="aa-tRNA-synth_Ia"/>
</dbReference>
<dbReference type="InterPro" id="IPR014729">
    <property type="entry name" value="Rossmann-like_a/b/a_fold"/>
</dbReference>
<evidence type="ECO:0000313" key="7">
    <source>
        <dbReference type="EMBL" id="CAB4041840.1"/>
    </source>
</evidence>
<protein>
    <submittedName>
        <fullName evidence="7">Isoleucine--tRNA ligase, cytoplasmic, partial</fullName>
    </submittedName>
</protein>
<dbReference type="AlphaFoldDB" id="A0A6S7KIC7"/>
<gene>
    <name evidence="7" type="ORF">PACLA_8A032945</name>
</gene>
<dbReference type="Pfam" id="PF00133">
    <property type="entry name" value="tRNA-synt_1"/>
    <property type="match status" value="1"/>
</dbReference>
<keyword evidence="3" id="KW-0067">ATP-binding</keyword>
<accession>A0A6S7KIC7</accession>
<evidence type="ECO:0000256" key="1">
    <source>
        <dbReference type="ARBA" id="ARBA00022598"/>
    </source>
</evidence>
<evidence type="ECO:0000313" key="8">
    <source>
        <dbReference type="Proteomes" id="UP001152795"/>
    </source>
</evidence>
<keyword evidence="5" id="KW-0030">Aminoacyl-tRNA synthetase</keyword>
<dbReference type="SUPFAM" id="SSF52374">
    <property type="entry name" value="Nucleotidylyl transferase"/>
    <property type="match status" value="1"/>
</dbReference>
<keyword evidence="1 7" id="KW-0436">Ligase</keyword>
<comment type="catalytic activity">
    <reaction evidence="6">
        <text>tRNA(Ile) + L-isoleucine + ATP = L-isoleucyl-tRNA(Ile) + AMP + diphosphate</text>
        <dbReference type="Rhea" id="RHEA:11060"/>
        <dbReference type="Rhea" id="RHEA-COMP:9666"/>
        <dbReference type="Rhea" id="RHEA-COMP:9695"/>
        <dbReference type="ChEBI" id="CHEBI:30616"/>
        <dbReference type="ChEBI" id="CHEBI:33019"/>
        <dbReference type="ChEBI" id="CHEBI:58045"/>
        <dbReference type="ChEBI" id="CHEBI:78442"/>
        <dbReference type="ChEBI" id="CHEBI:78528"/>
        <dbReference type="ChEBI" id="CHEBI:456215"/>
        <dbReference type="EC" id="6.1.1.5"/>
    </reaction>
</comment>
<dbReference type="InterPro" id="IPR013155">
    <property type="entry name" value="M/V/L/I-tRNA-synth_anticd-bd"/>
</dbReference>
<reference evidence="7" key="1">
    <citation type="submission" date="2020-04" db="EMBL/GenBank/DDBJ databases">
        <authorList>
            <person name="Alioto T."/>
            <person name="Alioto T."/>
            <person name="Gomez Garrido J."/>
        </authorList>
    </citation>
    <scope>NUCLEOTIDE SEQUENCE</scope>
    <source>
        <strain evidence="7">A484AB</strain>
    </source>
</reference>
<dbReference type="InterPro" id="IPR033709">
    <property type="entry name" value="Anticodon_Ile_ABEc"/>
</dbReference>
<dbReference type="GO" id="GO:0005524">
    <property type="term" value="F:ATP binding"/>
    <property type="evidence" value="ECO:0007669"/>
    <property type="project" value="UniProtKB-KW"/>
</dbReference>
<dbReference type="Pfam" id="PF08264">
    <property type="entry name" value="Anticodon_1"/>
    <property type="match status" value="1"/>
</dbReference>
<feature type="non-terminal residue" evidence="7">
    <location>
        <position position="173"/>
    </location>
</feature>
<evidence type="ECO:0000256" key="2">
    <source>
        <dbReference type="ARBA" id="ARBA00022741"/>
    </source>
</evidence>
<keyword evidence="8" id="KW-1185">Reference proteome</keyword>
<dbReference type="CDD" id="cd07961">
    <property type="entry name" value="Anticodon_Ia_Ile_ABEc"/>
    <property type="match status" value="1"/>
</dbReference>
<keyword evidence="4" id="KW-0648">Protein biosynthesis</keyword>
<dbReference type="Proteomes" id="UP001152795">
    <property type="component" value="Unassembled WGS sequence"/>
</dbReference>
<dbReference type="Gene3D" id="3.40.50.620">
    <property type="entry name" value="HUPs"/>
    <property type="match status" value="1"/>
</dbReference>
<dbReference type="GO" id="GO:0006428">
    <property type="term" value="P:isoleucyl-tRNA aminoacylation"/>
    <property type="evidence" value="ECO:0007669"/>
    <property type="project" value="TreeGrafter"/>
</dbReference>
<feature type="non-terminal residue" evidence="7">
    <location>
        <position position="1"/>
    </location>
</feature>
<dbReference type="GO" id="GO:0000049">
    <property type="term" value="F:tRNA binding"/>
    <property type="evidence" value="ECO:0007669"/>
    <property type="project" value="InterPro"/>
</dbReference>
<evidence type="ECO:0000256" key="3">
    <source>
        <dbReference type="ARBA" id="ARBA00022840"/>
    </source>
</evidence>
<dbReference type="PANTHER" id="PTHR42780:SF1">
    <property type="entry name" value="ISOLEUCINE--TRNA LIGASE, CYTOPLASMIC"/>
    <property type="match status" value="1"/>
</dbReference>
<dbReference type="Gene3D" id="1.10.730.10">
    <property type="entry name" value="Isoleucyl-tRNA Synthetase, Domain 1"/>
    <property type="match status" value="1"/>
</dbReference>
<proteinExistence type="predicted"/>
<dbReference type="OrthoDB" id="1706657at2759"/>